<dbReference type="AlphaFoldDB" id="A0A0S4L6R5"/>
<keyword evidence="1" id="KW-1133">Transmembrane helix</keyword>
<proteinExistence type="predicted"/>
<organism evidence="2 3">
    <name type="scientific">Candidatus Nitrospira nitrosa</name>
    <dbReference type="NCBI Taxonomy" id="1742972"/>
    <lineage>
        <taxon>Bacteria</taxon>
        <taxon>Pseudomonadati</taxon>
        <taxon>Nitrospirota</taxon>
        <taxon>Nitrospiria</taxon>
        <taxon>Nitrospirales</taxon>
        <taxon>Nitrospiraceae</taxon>
        <taxon>Nitrospira</taxon>
    </lineage>
</organism>
<dbReference type="InterPro" id="IPR012902">
    <property type="entry name" value="N_methyl_site"/>
</dbReference>
<dbReference type="STRING" id="1742972.COMA1_11197"/>
<dbReference type="OrthoDB" id="9793019at2"/>
<keyword evidence="3" id="KW-1185">Reference proteome</keyword>
<evidence type="ECO:0000256" key="1">
    <source>
        <dbReference type="SAM" id="Phobius"/>
    </source>
</evidence>
<sequence length="168" mass="17888">MNHQQAIRNEGGFTLIESVMAGTILAITLLGVAGFQGASLARNAQSKDNTVVTNFGVEMLERIQSNRQRVLDYHNIDTTATTPCPQTTAQQRQALADCQQWRAALIASNVSGVRGTVTAILGDPAPTLGVPSLNRTNVVITVTWNTSAGSGTSMQSKTMTFRTVVAPE</sequence>
<dbReference type="RefSeq" id="WP_090745039.1">
    <property type="nucleotide sequence ID" value="NZ_CZQA01000001.1"/>
</dbReference>
<dbReference type="PROSITE" id="PS00409">
    <property type="entry name" value="PROKAR_NTER_METHYL"/>
    <property type="match status" value="1"/>
</dbReference>
<evidence type="ECO:0000313" key="3">
    <source>
        <dbReference type="Proteomes" id="UP000199032"/>
    </source>
</evidence>
<keyword evidence="1" id="KW-0812">Transmembrane</keyword>
<dbReference type="EMBL" id="CZQA01000001">
    <property type="protein sequence ID" value="CUS33516.1"/>
    <property type="molecule type" value="Genomic_DNA"/>
</dbReference>
<keyword evidence="1" id="KW-0472">Membrane</keyword>
<protein>
    <submittedName>
        <fullName evidence="2">Putative Type IV pilus assembly protein PilV</fullName>
    </submittedName>
</protein>
<evidence type="ECO:0000313" key="2">
    <source>
        <dbReference type="EMBL" id="CUS33516.1"/>
    </source>
</evidence>
<name>A0A0S4L6R5_9BACT</name>
<reference evidence="2 3" key="1">
    <citation type="submission" date="2015-10" db="EMBL/GenBank/DDBJ databases">
        <authorList>
            <person name="Gilbert D.G."/>
        </authorList>
    </citation>
    <scope>NUCLEOTIDE SEQUENCE [LARGE SCALE GENOMIC DNA]</scope>
    <source>
        <strain evidence="2">COMA1</strain>
    </source>
</reference>
<feature type="transmembrane region" description="Helical" evidence="1">
    <location>
        <begin position="12"/>
        <end position="35"/>
    </location>
</feature>
<dbReference type="Proteomes" id="UP000199032">
    <property type="component" value="Unassembled WGS sequence"/>
</dbReference>
<accession>A0A0S4L6R5</accession>
<gene>
    <name evidence="2" type="ORF">COMA1_11197</name>
</gene>